<evidence type="ECO:0000313" key="3">
    <source>
        <dbReference type="RefSeq" id="XP_019809759.2"/>
    </source>
</evidence>
<keyword evidence="1" id="KW-0472">Membrane</keyword>
<name>A0A6P5BIZ5_BOSIN</name>
<dbReference type="KEGG" id="biu:109553909"/>
<proteinExistence type="predicted"/>
<keyword evidence="2" id="KW-1185">Reference proteome</keyword>
<reference evidence="3" key="1">
    <citation type="submission" date="2025-08" db="UniProtKB">
        <authorList>
            <consortium name="RefSeq"/>
        </authorList>
    </citation>
    <scope>IDENTIFICATION</scope>
    <source>
        <tissue evidence="3">Blood</tissue>
    </source>
</reference>
<dbReference type="Proteomes" id="UP001652663">
    <property type="component" value="Chromosome 28"/>
</dbReference>
<dbReference type="OrthoDB" id="9589532at2759"/>
<dbReference type="GeneID" id="109553909"/>
<evidence type="ECO:0000256" key="1">
    <source>
        <dbReference type="SAM" id="Phobius"/>
    </source>
</evidence>
<gene>
    <name evidence="3" type="primary">MRLN</name>
</gene>
<evidence type="ECO:0000313" key="2">
    <source>
        <dbReference type="Proteomes" id="UP001652663"/>
    </source>
</evidence>
<dbReference type="CDD" id="cd20260">
    <property type="entry name" value="Myoregulin"/>
    <property type="match status" value="1"/>
</dbReference>
<protein>
    <submittedName>
        <fullName evidence="3">Myoregulin</fullName>
    </submittedName>
</protein>
<dbReference type="AlphaFoldDB" id="A0A6P5BIZ5"/>
<organism evidence="2 3">
    <name type="scientific">Bos indicus</name>
    <name type="common">Zebu</name>
    <dbReference type="NCBI Taxonomy" id="9915"/>
    <lineage>
        <taxon>Eukaryota</taxon>
        <taxon>Metazoa</taxon>
        <taxon>Chordata</taxon>
        <taxon>Craniata</taxon>
        <taxon>Vertebrata</taxon>
        <taxon>Euteleostomi</taxon>
        <taxon>Mammalia</taxon>
        <taxon>Eutheria</taxon>
        <taxon>Laurasiatheria</taxon>
        <taxon>Artiodactyla</taxon>
        <taxon>Ruminantia</taxon>
        <taxon>Pecora</taxon>
        <taxon>Bovidae</taxon>
        <taxon>Bovinae</taxon>
        <taxon>Bos</taxon>
    </lineage>
</organism>
<dbReference type="CTD" id="100507027"/>
<sequence length="95" mass="10650">MCFDTGTKLAKRPPVLNALCPRKSSWRENRGAALSTVTWIKSGSRSILDMTCKNWILISTTTPTSLEDEIVGRLLKILFVIFVDFLSIIYVVITS</sequence>
<accession>A0A6P5BIZ5</accession>
<feature type="transmembrane region" description="Helical" evidence="1">
    <location>
        <begin position="74"/>
        <end position="93"/>
    </location>
</feature>
<dbReference type="RefSeq" id="XP_019809759.2">
    <property type="nucleotide sequence ID" value="XM_019954200.2"/>
</dbReference>
<keyword evidence="1" id="KW-0812">Transmembrane</keyword>
<keyword evidence="1" id="KW-1133">Transmembrane helix</keyword>
<dbReference type="InterPro" id="IPR049526">
    <property type="entry name" value="Myoregulin"/>
</dbReference>